<dbReference type="InterPro" id="IPR017911">
    <property type="entry name" value="MacB-like_ATP-bd"/>
</dbReference>
<dbReference type="Pfam" id="PF00005">
    <property type="entry name" value="ABC_tran"/>
    <property type="match status" value="1"/>
</dbReference>
<reference evidence="6 7" key="1">
    <citation type="journal article" date="2019" name="Biochem. Eng. J.">
        <title>Metabolic engineering of the marine bacteria Neptunomonas concharum for the production of acetoin and meso-2,3-butanediol from acetate.</title>
        <authorList>
            <person name="Li W."/>
            <person name="Pu N."/>
            <person name="Liu C.-X."/>
            <person name="Yuan Q.-P."/>
            <person name="Li Z.-J."/>
        </authorList>
    </citation>
    <scope>NUCLEOTIDE SEQUENCE [LARGE SCALE GENOMIC DNA]</scope>
    <source>
        <strain evidence="6 7">JCM17730</strain>
    </source>
</reference>
<evidence type="ECO:0000259" key="5">
    <source>
        <dbReference type="PROSITE" id="PS50893"/>
    </source>
</evidence>
<sequence length="229" mass="24930">MTQPISYAIEANDLAKSFSTQGGEISLFRNLSFQVQKGESVAIIGQSGAGKSTLLSIIAGLDTPSKGNVSLLNTQLHNLSDKERAQWRANNISFIFQSFHLLPELNAQENVQLPLEIRGESEAADKAANLLTQVGLEGRQTHFPSQLSGGEQQRVAIARAFVTQPSILFADEPTGNLDSDTGQKIIDQLFTLNQQTQTTLILITHDAALAARCQRQFVLDKGQLAEKEV</sequence>
<organism evidence="6 7">
    <name type="scientific">Neptunomonas concharum</name>
    <dbReference type="NCBI Taxonomy" id="1031538"/>
    <lineage>
        <taxon>Bacteria</taxon>
        <taxon>Pseudomonadati</taxon>
        <taxon>Pseudomonadota</taxon>
        <taxon>Gammaproteobacteria</taxon>
        <taxon>Oceanospirillales</taxon>
        <taxon>Oceanospirillaceae</taxon>
        <taxon>Neptunomonas</taxon>
    </lineage>
</organism>
<dbReference type="CDD" id="cd03255">
    <property type="entry name" value="ABC_MJ0796_LolCDE_FtsE"/>
    <property type="match status" value="1"/>
</dbReference>
<gene>
    <name evidence="6" type="ORF">F0U83_16155</name>
</gene>
<dbReference type="Proteomes" id="UP000324760">
    <property type="component" value="Chromosome"/>
</dbReference>
<dbReference type="PANTHER" id="PTHR42798:SF2">
    <property type="entry name" value="ABC TRANSPORTER ATP-BINDING PROTEIN MG467-RELATED"/>
    <property type="match status" value="1"/>
</dbReference>
<evidence type="ECO:0000313" key="7">
    <source>
        <dbReference type="Proteomes" id="UP000324760"/>
    </source>
</evidence>
<dbReference type="InterPro" id="IPR003593">
    <property type="entry name" value="AAA+_ATPase"/>
</dbReference>
<feature type="domain" description="ABC transporter" evidence="5">
    <location>
        <begin position="9"/>
        <end position="229"/>
    </location>
</feature>
<dbReference type="InterPro" id="IPR003439">
    <property type="entry name" value="ABC_transporter-like_ATP-bd"/>
</dbReference>
<accession>A0A5P1RG19</accession>
<evidence type="ECO:0000313" key="6">
    <source>
        <dbReference type="EMBL" id="QEQ98121.1"/>
    </source>
</evidence>
<evidence type="ECO:0000256" key="1">
    <source>
        <dbReference type="ARBA" id="ARBA00022448"/>
    </source>
</evidence>
<dbReference type="GO" id="GO:0022857">
    <property type="term" value="F:transmembrane transporter activity"/>
    <property type="evidence" value="ECO:0007669"/>
    <property type="project" value="UniProtKB-ARBA"/>
</dbReference>
<keyword evidence="1" id="KW-0813">Transport</keyword>
<protein>
    <submittedName>
        <fullName evidence="6">ABC transporter ATP-binding protein</fullName>
    </submittedName>
</protein>
<dbReference type="SUPFAM" id="SSF52540">
    <property type="entry name" value="P-loop containing nucleoside triphosphate hydrolases"/>
    <property type="match status" value="1"/>
</dbReference>
<keyword evidence="7" id="KW-1185">Reference proteome</keyword>
<dbReference type="RefSeq" id="WP_138988061.1">
    <property type="nucleotide sequence ID" value="NZ_CP043869.1"/>
</dbReference>
<dbReference type="EMBL" id="CP043869">
    <property type="protein sequence ID" value="QEQ98121.1"/>
    <property type="molecule type" value="Genomic_DNA"/>
</dbReference>
<evidence type="ECO:0000256" key="3">
    <source>
        <dbReference type="ARBA" id="ARBA00022840"/>
    </source>
</evidence>
<name>A0A5P1RG19_9GAMM</name>
<evidence type="ECO:0000256" key="4">
    <source>
        <dbReference type="ARBA" id="ARBA00038388"/>
    </source>
</evidence>
<dbReference type="PROSITE" id="PS00211">
    <property type="entry name" value="ABC_TRANSPORTER_1"/>
    <property type="match status" value="1"/>
</dbReference>
<dbReference type="KEGG" id="ncu:F0U83_16155"/>
<dbReference type="GO" id="GO:1902495">
    <property type="term" value="C:transmembrane transporter complex"/>
    <property type="evidence" value="ECO:0007669"/>
    <property type="project" value="UniProtKB-ARBA"/>
</dbReference>
<dbReference type="FunFam" id="3.40.50.300:FF:000032">
    <property type="entry name" value="Export ABC transporter ATP-binding protein"/>
    <property type="match status" value="1"/>
</dbReference>
<keyword evidence="3 6" id="KW-0067">ATP-binding</keyword>
<dbReference type="PROSITE" id="PS50893">
    <property type="entry name" value="ABC_TRANSPORTER_2"/>
    <property type="match status" value="1"/>
</dbReference>
<dbReference type="AlphaFoldDB" id="A0A5P1RG19"/>
<comment type="similarity">
    <text evidence="4">Belongs to the ABC transporter superfamily. Macrolide exporter (TC 3.A.1.122) family.</text>
</comment>
<dbReference type="PANTHER" id="PTHR42798">
    <property type="entry name" value="LIPOPROTEIN-RELEASING SYSTEM ATP-BINDING PROTEIN LOLD"/>
    <property type="match status" value="1"/>
</dbReference>
<dbReference type="GO" id="GO:0005524">
    <property type="term" value="F:ATP binding"/>
    <property type="evidence" value="ECO:0007669"/>
    <property type="project" value="UniProtKB-KW"/>
</dbReference>
<dbReference type="InterPro" id="IPR027417">
    <property type="entry name" value="P-loop_NTPase"/>
</dbReference>
<dbReference type="InterPro" id="IPR017871">
    <property type="entry name" value="ABC_transporter-like_CS"/>
</dbReference>
<evidence type="ECO:0000256" key="2">
    <source>
        <dbReference type="ARBA" id="ARBA00022741"/>
    </source>
</evidence>
<dbReference type="OrthoDB" id="9802264at2"/>
<keyword evidence="2" id="KW-0547">Nucleotide-binding</keyword>
<dbReference type="Gene3D" id="3.40.50.300">
    <property type="entry name" value="P-loop containing nucleotide triphosphate hydrolases"/>
    <property type="match status" value="1"/>
</dbReference>
<dbReference type="SMART" id="SM00382">
    <property type="entry name" value="AAA"/>
    <property type="match status" value="1"/>
</dbReference>
<dbReference type="GO" id="GO:0016887">
    <property type="term" value="F:ATP hydrolysis activity"/>
    <property type="evidence" value="ECO:0007669"/>
    <property type="project" value="InterPro"/>
</dbReference>
<proteinExistence type="inferred from homology"/>